<proteinExistence type="predicted"/>
<sequence>MISETIKLTKHRLLNGARSKIVILSSIFPDSPSALPILSHSHQSNKTSFDCQHSKSSISTHTYLSPKTSFFESTSHTSIQWPLVLLLRWLPSWDLLPQRLPAQWFDPTLVLNVPSLLSSSFNSYQDSFNCITIQYISSSSSSYTCRRNSMGERTTR</sequence>
<dbReference type="Proteomes" id="UP000249056">
    <property type="component" value="Unassembled WGS sequence"/>
</dbReference>
<accession>A0A395J8F5</accession>
<dbReference type="AlphaFoldDB" id="A0A395J8F5"/>
<reference evidence="1 2" key="1">
    <citation type="submission" date="2018-06" db="EMBL/GenBank/DDBJ databases">
        <title>Genome Sequence of the Brown Rot Fungal Pathogen Monilinia fructigena.</title>
        <authorList>
            <person name="Landi L."/>
            <person name="De Miccolis Angelini R.M."/>
            <person name="Pollastro S."/>
            <person name="Abate D."/>
            <person name="Faretra F."/>
            <person name="Romanazzi G."/>
        </authorList>
    </citation>
    <scope>NUCLEOTIDE SEQUENCE [LARGE SCALE GENOMIC DNA]</scope>
    <source>
        <strain evidence="1 2">Mfrg269</strain>
    </source>
</reference>
<protein>
    <submittedName>
        <fullName evidence="1">Uncharacterized protein</fullName>
    </submittedName>
</protein>
<keyword evidence="2" id="KW-1185">Reference proteome</keyword>
<dbReference type="EMBL" id="QKRW01000001">
    <property type="protein sequence ID" value="RAL68772.1"/>
    <property type="molecule type" value="Genomic_DNA"/>
</dbReference>
<comment type="caution">
    <text evidence="1">The sequence shown here is derived from an EMBL/GenBank/DDBJ whole genome shotgun (WGS) entry which is preliminary data.</text>
</comment>
<evidence type="ECO:0000313" key="2">
    <source>
        <dbReference type="Proteomes" id="UP000249056"/>
    </source>
</evidence>
<evidence type="ECO:0000313" key="1">
    <source>
        <dbReference type="EMBL" id="RAL68772.1"/>
    </source>
</evidence>
<name>A0A395J8F5_9HELO</name>
<gene>
    <name evidence="1" type="ORF">DID88_007465</name>
</gene>
<organism evidence="1 2">
    <name type="scientific">Monilinia fructigena</name>
    <dbReference type="NCBI Taxonomy" id="38457"/>
    <lineage>
        <taxon>Eukaryota</taxon>
        <taxon>Fungi</taxon>
        <taxon>Dikarya</taxon>
        <taxon>Ascomycota</taxon>
        <taxon>Pezizomycotina</taxon>
        <taxon>Leotiomycetes</taxon>
        <taxon>Helotiales</taxon>
        <taxon>Sclerotiniaceae</taxon>
        <taxon>Monilinia</taxon>
    </lineage>
</organism>